<evidence type="ECO:0000256" key="4">
    <source>
        <dbReference type="ARBA" id="ARBA00022837"/>
    </source>
</evidence>
<dbReference type="InterPro" id="IPR000716">
    <property type="entry name" value="Thyroglobulin_1"/>
</dbReference>
<dbReference type="PANTHER" id="PTHR13866">
    <property type="entry name" value="SPARC OSTEONECTIN"/>
    <property type="match status" value="1"/>
</dbReference>
<dbReference type="GO" id="GO:0050840">
    <property type="term" value="F:extracellular matrix binding"/>
    <property type="evidence" value="ECO:0007669"/>
    <property type="project" value="TreeGrafter"/>
</dbReference>
<dbReference type="Proteomes" id="UP000267606">
    <property type="component" value="Unassembled WGS sequence"/>
</dbReference>
<dbReference type="InterPro" id="IPR019577">
    <property type="entry name" value="SPARC/Testican_Ca-bd-dom"/>
</dbReference>
<evidence type="ECO:0000313" key="9">
    <source>
        <dbReference type="EMBL" id="VDO62761.1"/>
    </source>
</evidence>
<keyword evidence="6" id="KW-0325">Glycoprotein</keyword>
<evidence type="ECO:0000313" key="10">
    <source>
        <dbReference type="Proteomes" id="UP000267606"/>
    </source>
</evidence>
<organism evidence="11">
    <name type="scientific">Onchocerca flexuosa</name>
    <dbReference type="NCBI Taxonomy" id="387005"/>
    <lineage>
        <taxon>Eukaryota</taxon>
        <taxon>Metazoa</taxon>
        <taxon>Ecdysozoa</taxon>
        <taxon>Nematoda</taxon>
        <taxon>Chromadorea</taxon>
        <taxon>Rhabditida</taxon>
        <taxon>Spirurina</taxon>
        <taxon>Spiruromorpha</taxon>
        <taxon>Filarioidea</taxon>
        <taxon>Onchocercidae</taxon>
        <taxon>Onchocerca</taxon>
    </lineage>
</organism>
<keyword evidence="3" id="KW-0732">Signal</keyword>
<dbReference type="PROSITE" id="PS51162">
    <property type="entry name" value="THYROGLOBULIN_1_2"/>
    <property type="match status" value="1"/>
</dbReference>
<evidence type="ECO:0000259" key="8">
    <source>
        <dbReference type="PROSITE" id="PS51162"/>
    </source>
</evidence>
<dbReference type="InterPro" id="IPR036857">
    <property type="entry name" value="Thyroglobulin_1_sf"/>
</dbReference>
<dbReference type="PROSITE" id="PS00484">
    <property type="entry name" value="THYROGLOBULIN_1_1"/>
    <property type="match status" value="1"/>
</dbReference>
<keyword evidence="5 7" id="KW-1015">Disulfide bond</keyword>
<keyword evidence="2" id="KW-0964">Secreted</keyword>
<dbReference type="WBParaSite" id="OFLC_0000971601-mRNA-1">
    <property type="protein sequence ID" value="OFLC_0000971601-mRNA-1"/>
    <property type="gene ID" value="OFLC_0000971601"/>
</dbReference>
<protein>
    <submittedName>
        <fullName evidence="11">Thyroglobulin type-1 domain-containing protein</fullName>
    </submittedName>
</protein>
<keyword evidence="10" id="KW-1185">Reference proteome</keyword>
<reference evidence="11" key="1">
    <citation type="submission" date="2016-06" db="UniProtKB">
        <authorList>
            <consortium name="WormBaseParasite"/>
        </authorList>
    </citation>
    <scope>IDENTIFICATION</scope>
</reference>
<dbReference type="GO" id="GO:0005615">
    <property type="term" value="C:extracellular space"/>
    <property type="evidence" value="ECO:0007669"/>
    <property type="project" value="TreeGrafter"/>
</dbReference>
<accession>A0A183HQF5</accession>
<dbReference type="CDD" id="cd00191">
    <property type="entry name" value="TY"/>
    <property type="match status" value="1"/>
</dbReference>
<evidence type="ECO:0000256" key="7">
    <source>
        <dbReference type="PROSITE-ProRule" id="PRU00500"/>
    </source>
</evidence>
<dbReference type="GO" id="GO:0005509">
    <property type="term" value="F:calcium ion binding"/>
    <property type="evidence" value="ECO:0007669"/>
    <property type="project" value="InterPro"/>
</dbReference>
<evidence type="ECO:0000313" key="11">
    <source>
        <dbReference type="WBParaSite" id="OFLC_0000971601-mRNA-1"/>
    </source>
</evidence>
<sequence length="185" mass="21508">MNRSIPEHKLACRKDVAWMFQQWDGDNDGELTMKELAPLEADLNEKCLKAYIDRCDTEAGNDNVITLDEWCDCFAWADNDRHEPPCHAAKHQQDPHLLGAFHPRCTLEGYYKAEQCHENSCWCVDKYGREFDKSRVTGQLPDCGQYGIVLPTVDYLRRLLKFCDFFMNSTTEMDENEKEDLVAEM</sequence>
<dbReference type="AlphaFoldDB" id="A0A183HQF5"/>
<proteinExistence type="predicted"/>
<dbReference type="Pfam" id="PF00086">
    <property type="entry name" value="Thyroglobulin_1"/>
    <property type="match status" value="1"/>
</dbReference>
<comment type="caution">
    <text evidence="7">Lacks conserved residue(s) required for the propagation of feature annotation.</text>
</comment>
<keyword evidence="4" id="KW-0106">Calcium</keyword>
<name>A0A183HQF5_9BILA</name>
<evidence type="ECO:0000256" key="2">
    <source>
        <dbReference type="ARBA" id="ARBA00022525"/>
    </source>
</evidence>
<dbReference type="PANTHER" id="PTHR13866:SF30">
    <property type="match status" value="1"/>
</dbReference>
<dbReference type="Pfam" id="PF10591">
    <property type="entry name" value="SPARC_Ca_bdg"/>
    <property type="match status" value="1"/>
</dbReference>
<dbReference type="Gene3D" id="4.10.800.10">
    <property type="entry name" value="Thyroglobulin type-1"/>
    <property type="match status" value="1"/>
</dbReference>
<feature type="disulfide bond" evidence="7">
    <location>
        <begin position="123"/>
        <end position="143"/>
    </location>
</feature>
<dbReference type="SUPFAM" id="SSF47473">
    <property type="entry name" value="EF-hand"/>
    <property type="match status" value="1"/>
</dbReference>
<dbReference type="SUPFAM" id="SSF57610">
    <property type="entry name" value="Thyroglobulin type-1 domain"/>
    <property type="match status" value="1"/>
</dbReference>
<evidence type="ECO:0000256" key="6">
    <source>
        <dbReference type="ARBA" id="ARBA00023180"/>
    </source>
</evidence>
<dbReference type="PROSITE" id="PS00018">
    <property type="entry name" value="EF_HAND_1"/>
    <property type="match status" value="1"/>
</dbReference>
<dbReference type="InterPro" id="IPR011992">
    <property type="entry name" value="EF-hand-dom_pair"/>
</dbReference>
<evidence type="ECO:0000256" key="5">
    <source>
        <dbReference type="ARBA" id="ARBA00023157"/>
    </source>
</evidence>
<dbReference type="EMBL" id="UZAJ01012226">
    <property type="protein sequence ID" value="VDO62761.1"/>
    <property type="molecule type" value="Genomic_DNA"/>
</dbReference>
<dbReference type="InterPro" id="IPR018247">
    <property type="entry name" value="EF_Hand_1_Ca_BS"/>
</dbReference>
<dbReference type="SMART" id="SM00211">
    <property type="entry name" value="TY"/>
    <property type="match status" value="1"/>
</dbReference>
<gene>
    <name evidence="9" type="ORF">OFLC_LOCUS9718</name>
</gene>
<evidence type="ECO:0000256" key="3">
    <source>
        <dbReference type="ARBA" id="ARBA00022729"/>
    </source>
</evidence>
<reference evidence="9 10" key="2">
    <citation type="submission" date="2018-11" db="EMBL/GenBank/DDBJ databases">
        <authorList>
            <consortium name="Pathogen Informatics"/>
        </authorList>
    </citation>
    <scope>NUCLEOTIDE SEQUENCE [LARGE SCALE GENOMIC DNA]</scope>
</reference>
<comment type="subcellular location">
    <subcellularLocation>
        <location evidence="1">Secreted</location>
    </subcellularLocation>
</comment>
<evidence type="ECO:0000256" key="1">
    <source>
        <dbReference type="ARBA" id="ARBA00004613"/>
    </source>
</evidence>
<dbReference type="STRING" id="387005.A0A183HQF5"/>
<feature type="disulfide bond" evidence="7">
    <location>
        <begin position="86"/>
        <end position="105"/>
    </location>
</feature>
<dbReference type="Gene3D" id="1.10.238.10">
    <property type="entry name" value="EF-hand"/>
    <property type="match status" value="1"/>
</dbReference>
<dbReference type="GO" id="GO:0005518">
    <property type="term" value="F:collagen binding"/>
    <property type="evidence" value="ECO:0007669"/>
    <property type="project" value="TreeGrafter"/>
</dbReference>
<feature type="domain" description="Thyroglobulin type-1" evidence="8">
    <location>
        <begin position="83"/>
        <end position="143"/>
    </location>
</feature>